<proteinExistence type="predicted"/>
<evidence type="ECO:0000313" key="2">
    <source>
        <dbReference type="EMBL" id="MPC71598.1"/>
    </source>
</evidence>
<accession>A0A5B7HSE2</accession>
<evidence type="ECO:0000313" key="3">
    <source>
        <dbReference type="Proteomes" id="UP000324222"/>
    </source>
</evidence>
<protein>
    <submittedName>
        <fullName evidence="2">Uncharacterized protein</fullName>
    </submittedName>
</protein>
<reference evidence="2 3" key="1">
    <citation type="submission" date="2019-05" db="EMBL/GenBank/DDBJ databases">
        <title>Another draft genome of Portunus trituberculatus and its Hox gene families provides insights of decapod evolution.</title>
        <authorList>
            <person name="Jeong J.-H."/>
            <person name="Song I."/>
            <person name="Kim S."/>
            <person name="Choi T."/>
            <person name="Kim D."/>
            <person name="Ryu S."/>
            <person name="Kim W."/>
        </authorList>
    </citation>
    <scope>NUCLEOTIDE SEQUENCE [LARGE SCALE GENOMIC DNA]</scope>
    <source>
        <tissue evidence="2">Muscle</tissue>
    </source>
</reference>
<evidence type="ECO:0000256" key="1">
    <source>
        <dbReference type="SAM" id="Phobius"/>
    </source>
</evidence>
<dbReference type="Proteomes" id="UP000324222">
    <property type="component" value="Unassembled WGS sequence"/>
</dbReference>
<dbReference type="EMBL" id="VSRR010033172">
    <property type="protein sequence ID" value="MPC71598.1"/>
    <property type="molecule type" value="Genomic_DNA"/>
</dbReference>
<sequence>MSCRISRRSWPGHRKALVAHSDSLVPSWPPVLLVTPAACLGEQGKVVVVVVVMVVVVMMVAVVVAMMVFKLSLKKGIDKSFNDNVMISI</sequence>
<comment type="caution">
    <text evidence="2">The sequence shown here is derived from an EMBL/GenBank/DDBJ whole genome shotgun (WGS) entry which is preliminary data.</text>
</comment>
<dbReference type="AlphaFoldDB" id="A0A5B7HSE2"/>
<keyword evidence="1" id="KW-0812">Transmembrane</keyword>
<keyword evidence="3" id="KW-1185">Reference proteome</keyword>
<keyword evidence="1" id="KW-0472">Membrane</keyword>
<name>A0A5B7HSE2_PORTR</name>
<organism evidence="2 3">
    <name type="scientific">Portunus trituberculatus</name>
    <name type="common">Swimming crab</name>
    <name type="synonym">Neptunus trituberculatus</name>
    <dbReference type="NCBI Taxonomy" id="210409"/>
    <lineage>
        <taxon>Eukaryota</taxon>
        <taxon>Metazoa</taxon>
        <taxon>Ecdysozoa</taxon>
        <taxon>Arthropoda</taxon>
        <taxon>Crustacea</taxon>
        <taxon>Multicrustacea</taxon>
        <taxon>Malacostraca</taxon>
        <taxon>Eumalacostraca</taxon>
        <taxon>Eucarida</taxon>
        <taxon>Decapoda</taxon>
        <taxon>Pleocyemata</taxon>
        <taxon>Brachyura</taxon>
        <taxon>Eubrachyura</taxon>
        <taxon>Portunoidea</taxon>
        <taxon>Portunidae</taxon>
        <taxon>Portuninae</taxon>
        <taxon>Portunus</taxon>
    </lineage>
</organism>
<gene>
    <name evidence="2" type="ORF">E2C01_065880</name>
</gene>
<feature type="transmembrane region" description="Helical" evidence="1">
    <location>
        <begin position="46"/>
        <end position="69"/>
    </location>
</feature>
<keyword evidence="1" id="KW-1133">Transmembrane helix</keyword>